<protein>
    <recommendedName>
        <fullName evidence="2">HECT-type E3 ubiquitin transferase</fullName>
        <ecNumber evidence="2">2.3.2.26</ecNumber>
    </recommendedName>
</protein>
<evidence type="ECO:0000256" key="6">
    <source>
        <dbReference type="ARBA" id="ARBA00061247"/>
    </source>
</evidence>
<organism evidence="9 10">
    <name type="scientific">Ostreobium quekettii</name>
    <dbReference type="NCBI Taxonomy" id="121088"/>
    <lineage>
        <taxon>Eukaryota</taxon>
        <taxon>Viridiplantae</taxon>
        <taxon>Chlorophyta</taxon>
        <taxon>core chlorophytes</taxon>
        <taxon>Ulvophyceae</taxon>
        <taxon>TCBD clade</taxon>
        <taxon>Bryopsidales</taxon>
        <taxon>Ostreobineae</taxon>
        <taxon>Ostreobiaceae</taxon>
        <taxon>Ostreobium</taxon>
    </lineage>
</organism>
<dbReference type="InterPro" id="IPR044611">
    <property type="entry name" value="E3A/B/C-like"/>
</dbReference>
<comment type="caution">
    <text evidence="9">The sequence shown here is derived from an EMBL/GenBank/DDBJ whole genome shotgun (WGS) entry which is preliminary data.</text>
</comment>
<evidence type="ECO:0000256" key="4">
    <source>
        <dbReference type="ARBA" id="ARBA00022786"/>
    </source>
</evidence>
<evidence type="ECO:0000256" key="2">
    <source>
        <dbReference type="ARBA" id="ARBA00012485"/>
    </source>
</evidence>
<dbReference type="AlphaFoldDB" id="A0A8S1J883"/>
<dbReference type="Gene3D" id="3.90.1750.10">
    <property type="entry name" value="Hect, E3 ligase catalytic domains"/>
    <property type="match status" value="1"/>
</dbReference>
<evidence type="ECO:0000313" key="9">
    <source>
        <dbReference type="EMBL" id="CAD7703489.1"/>
    </source>
</evidence>
<dbReference type="Pfam" id="PF00632">
    <property type="entry name" value="HECT"/>
    <property type="match status" value="1"/>
</dbReference>
<accession>A0A8S1J883</accession>
<dbReference type="EMBL" id="CAJHUC010002260">
    <property type="protein sequence ID" value="CAD7703489.1"/>
    <property type="molecule type" value="Genomic_DNA"/>
</dbReference>
<keyword evidence="4 7" id="KW-0833">Ubl conjugation pathway</keyword>
<keyword evidence="3" id="KW-0808">Transferase</keyword>
<keyword evidence="10" id="KW-1185">Reference proteome</keyword>
<dbReference type="OrthoDB" id="8068875at2759"/>
<evidence type="ECO:0000259" key="8">
    <source>
        <dbReference type="PROSITE" id="PS50237"/>
    </source>
</evidence>
<proteinExistence type="inferred from homology"/>
<evidence type="ECO:0000256" key="7">
    <source>
        <dbReference type="PROSITE-ProRule" id="PRU00104"/>
    </source>
</evidence>
<evidence type="ECO:0000256" key="5">
    <source>
        <dbReference type="ARBA" id="ARBA00057703"/>
    </source>
</evidence>
<sequence>MSRYHFEGEFSARKKVDLRGRTRGEENRLQVLDRTRRDRERRRKQKIEAESATRIQAFWRREHAVRQLRARIRDEWVAEYGTFGDRLDRSCLDASSPCLRKLLCSIDLNDREDVHRLAAVCQLILTAQTSPDRLLFCAAFQGGNNTYRTLLHRTKKLLELCLCALERHRQEFVPFLSAPLCPLAAGAGDTACILAHALLTLTSPEHWVHAVGSVAGRGIATALLGHLSAKGLYRGISQMVQVCSPPEDGQPLTALETIAGQTAAWHLECTARTLPQEEIPSCPGSLELMCIPLLWKRCRSIKSNGVTLLRALLAHSDSAELAEKSLPGIGVEGVVGTGEVALALFGNLLQIGTDLANMNAGRRSFWTQLLWCRLAGLMFRLLTLMPLRQLFPALQDEDIDDEPSTSGLHVWPSGQAQVETGRNVPLSLLSQSRCLLEAPGQEFLRVLVQGILPHKMAVDVGVLGDLRILSEGVSSLCGLLGLVLRCQPHLQQQTWLVSLAVLMHFVQRMWFSYLRPAWRELPIGCEVGNGAEQLVALLVLCQVFSCFLVTASVEEVFRRQEPLPLLELYNGADPSAGFIPMLRQAMWQVNWVEGDSSMQSPTAESLRMEFQDACGKLLGQLFDCNSRWKFAPMEAFHATHIPMHKFQMEAKAVTQAVADGTDVETEADSRAFQLLHCAPCLIPFQERAKVFQAQVQHDRLKHQSEDRPAFLGMSFETNKFVTIRRSQLLYDGFNQLNSLGASLKSRVRIQFIDEHGLPEAGVDGGGLFKDFMEELVKRGFDPQYALFTSTVDNQLYPNPGAVFAQPDAVELLTFLGRMLGKAVYEGILLELPLAEFFLKKFRSSYCDINDLPSLDPEMYRSLLTLRNYDGDVSDLSLNFTIVDSVYGDNREVELKPGGQDIFVTNKNAIEYIHRVANYRLNQQVKAVCAAFLQGFFEVIDRDWVRTFNSAELQMLISGSQEGLDLVDMQANVEYAGGYHEGHPVIHHFWEALGTFSPEDQRAFLKFVTACSRAPLLGFNYLQPHLCIQMAGTVLDDSSKDRLPTAATCMNLLKLPPYQSTEIARGKLLYAIKAASGFDLS</sequence>
<dbReference type="PROSITE" id="PS50237">
    <property type="entry name" value="HECT"/>
    <property type="match status" value="1"/>
</dbReference>
<dbReference type="SUPFAM" id="SSF56204">
    <property type="entry name" value="Hect, E3 ligase catalytic domain"/>
    <property type="match status" value="1"/>
</dbReference>
<gene>
    <name evidence="9" type="ORF">OSTQU699_LOCUS8846</name>
</gene>
<evidence type="ECO:0000256" key="3">
    <source>
        <dbReference type="ARBA" id="ARBA00022679"/>
    </source>
</evidence>
<feature type="domain" description="HECT" evidence="8">
    <location>
        <begin position="743"/>
        <end position="1080"/>
    </location>
</feature>
<dbReference type="Proteomes" id="UP000708148">
    <property type="component" value="Unassembled WGS sequence"/>
</dbReference>
<comment type="catalytic activity">
    <reaction evidence="1">
        <text>S-ubiquitinyl-[E2 ubiquitin-conjugating enzyme]-L-cysteine + [acceptor protein]-L-lysine = [E2 ubiquitin-conjugating enzyme]-L-cysteine + N(6)-ubiquitinyl-[acceptor protein]-L-lysine.</text>
        <dbReference type="EC" id="2.3.2.26"/>
    </reaction>
</comment>
<dbReference type="GO" id="GO:0061630">
    <property type="term" value="F:ubiquitin protein ligase activity"/>
    <property type="evidence" value="ECO:0007669"/>
    <property type="project" value="UniProtKB-EC"/>
</dbReference>
<dbReference type="Gene3D" id="3.30.2410.10">
    <property type="entry name" value="Hect, E3 ligase catalytic domain"/>
    <property type="match status" value="1"/>
</dbReference>
<dbReference type="Gene3D" id="3.30.2160.10">
    <property type="entry name" value="Hect, E3 ligase catalytic domain"/>
    <property type="match status" value="1"/>
</dbReference>
<dbReference type="SMART" id="SM00119">
    <property type="entry name" value="HECTc"/>
    <property type="match status" value="1"/>
</dbReference>
<dbReference type="FunFam" id="3.30.2410.10:FF:000011">
    <property type="entry name" value="Putative Ubiquitin-protein ligase E3C"/>
    <property type="match status" value="1"/>
</dbReference>
<dbReference type="InterPro" id="IPR035983">
    <property type="entry name" value="Hect_E3_ubiquitin_ligase"/>
</dbReference>
<dbReference type="GO" id="GO:0000209">
    <property type="term" value="P:protein polyubiquitination"/>
    <property type="evidence" value="ECO:0007669"/>
    <property type="project" value="InterPro"/>
</dbReference>
<dbReference type="PANTHER" id="PTHR45700">
    <property type="entry name" value="UBIQUITIN-PROTEIN LIGASE E3C"/>
    <property type="match status" value="1"/>
</dbReference>
<comment type="similarity">
    <text evidence="6">Belongs to the UPL family.</text>
</comment>
<dbReference type="CDD" id="cd00078">
    <property type="entry name" value="HECTc"/>
    <property type="match status" value="1"/>
</dbReference>
<evidence type="ECO:0000313" key="10">
    <source>
        <dbReference type="Proteomes" id="UP000708148"/>
    </source>
</evidence>
<dbReference type="FunFam" id="3.30.2160.10:FF:000002">
    <property type="entry name" value="Putative Ubiquitin-protein ligase E3C"/>
    <property type="match status" value="1"/>
</dbReference>
<dbReference type="PANTHER" id="PTHR45700:SF6">
    <property type="entry name" value="E3 UBIQUITIN-PROTEIN LIGASE UPL6"/>
    <property type="match status" value="1"/>
</dbReference>
<dbReference type="GO" id="GO:0006511">
    <property type="term" value="P:ubiquitin-dependent protein catabolic process"/>
    <property type="evidence" value="ECO:0007669"/>
    <property type="project" value="TreeGrafter"/>
</dbReference>
<evidence type="ECO:0000256" key="1">
    <source>
        <dbReference type="ARBA" id="ARBA00000885"/>
    </source>
</evidence>
<name>A0A8S1J883_9CHLO</name>
<comment type="function">
    <text evidence="5">Probable E3 ubiquitin-protein ligase which mediates ubiquitination and subsequent proteasomal degradation of target proteins.</text>
</comment>
<feature type="active site" description="Glycyl thioester intermediate" evidence="7">
    <location>
        <position position="1048"/>
    </location>
</feature>
<reference evidence="9" key="1">
    <citation type="submission" date="2020-12" db="EMBL/GenBank/DDBJ databases">
        <authorList>
            <person name="Iha C."/>
        </authorList>
    </citation>
    <scope>NUCLEOTIDE SEQUENCE</scope>
</reference>
<dbReference type="EC" id="2.3.2.26" evidence="2"/>
<dbReference type="InterPro" id="IPR000569">
    <property type="entry name" value="HECT_dom"/>
</dbReference>